<gene>
    <name evidence="1" type="ORF">BDY19DRAFT_964979</name>
</gene>
<reference evidence="1" key="1">
    <citation type="journal article" date="2021" name="Environ. Microbiol.">
        <title>Gene family expansions and transcriptome signatures uncover fungal adaptations to wood decay.</title>
        <authorList>
            <person name="Hage H."/>
            <person name="Miyauchi S."/>
            <person name="Viragh M."/>
            <person name="Drula E."/>
            <person name="Min B."/>
            <person name="Chaduli D."/>
            <person name="Navarro D."/>
            <person name="Favel A."/>
            <person name="Norest M."/>
            <person name="Lesage-Meessen L."/>
            <person name="Balint B."/>
            <person name="Merenyi Z."/>
            <person name="de Eugenio L."/>
            <person name="Morin E."/>
            <person name="Martinez A.T."/>
            <person name="Baldrian P."/>
            <person name="Stursova M."/>
            <person name="Martinez M.J."/>
            <person name="Novotny C."/>
            <person name="Magnuson J.K."/>
            <person name="Spatafora J.W."/>
            <person name="Maurice S."/>
            <person name="Pangilinan J."/>
            <person name="Andreopoulos W."/>
            <person name="LaButti K."/>
            <person name="Hundley H."/>
            <person name="Na H."/>
            <person name="Kuo A."/>
            <person name="Barry K."/>
            <person name="Lipzen A."/>
            <person name="Henrissat B."/>
            <person name="Riley R."/>
            <person name="Ahrendt S."/>
            <person name="Nagy L.G."/>
            <person name="Grigoriev I.V."/>
            <person name="Martin F."/>
            <person name="Rosso M.N."/>
        </authorList>
    </citation>
    <scope>NUCLEOTIDE SEQUENCE</scope>
    <source>
        <strain evidence="1">CBS 384.51</strain>
    </source>
</reference>
<sequence length="674" mass="72412">MPSAITQGAASRKFIGAVEDEWQLYSDRAEDYTIGAPIGYGASSIVYAATFHPSNPSTSSQTTPCALKVVDLDRLPQHALRLLMQETQLMSLSKHPNVLRVRGTWMDGHKLYIALRLMNSGSAMDVMRYAWPGGMEEEVVRCILKQSLQGLNYLHTNGLMHRDVKAANLLIDDDGTVLLGDLGVAAPLLEPSTVAENLAPSNRAIIGSSSFNRPGGGRVFISPAPSHGHGTDNNHPHSHRTLGKRKSFVGTPCWMAPEVITGKQYDASADIWSFGITALELAHGRAPYSRSPPSVALTHIATSPPPKLDKTGGVHTYSAAFVEVVEMCLNKDPSKRPSAEELLAMPWFRGAKKKGYLVGAVLKGLPPLTSRQERQRIPSLMTHATMESWDFAVTQMGSPTTSVYSARSGWRKRNAKVQDDAAVYDVVGDDYGIECGREVGNSESSPRGDVGVNATDGEDASTYARRMRARHHARTGSGSGLRSRAHSRSVSLAESIHEDEEAQPAQEGLRPLSSSPPPITISEAELAPMASRTPSSEKKPETQKNTVDLLDIPGSSSSPPTSSSPSSRSSVAEAITPSSNTHQDIVGIAQYTTFSTSDSGAGRLWRKFISSGEKALHPKEDNGGGLWRPRTATKEDSKLGSSTNGKRKSGLGGLAAKVVRGTGERISPYIRSSC</sequence>
<name>A0ACB8TUK5_9APHY</name>
<protein>
    <submittedName>
        <fullName evidence="1">Kinase-like domain-containing protein</fullName>
    </submittedName>
</protein>
<evidence type="ECO:0000313" key="2">
    <source>
        <dbReference type="Proteomes" id="UP001055072"/>
    </source>
</evidence>
<proteinExistence type="predicted"/>
<dbReference type="Proteomes" id="UP001055072">
    <property type="component" value="Unassembled WGS sequence"/>
</dbReference>
<accession>A0ACB8TUK5</accession>
<evidence type="ECO:0000313" key="1">
    <source>
        <dbReference type="EMBL" id="KAI0085658.1"/>
    </source>
</evidence>
<organism evidence="1 2">
    <name type="scientific">Irpex rosettiformis</name>
    <dbReference type="NCBI Taxonomy" id="378272"/>
    <lineage>
        <taxon>Eukaryota</taxon>
        <taxon>Fungi</taxon>
        <taxon>Dikarya</taxon>
        <taxon>Basidiomycota</taxon>
        <taxon>Agaricomycotina</taxon>
        <taxon>Agaricomycetes</taxon>
        <taxon>Polyporales</taxon>
        <taxon>Irpicaceae</taxon>
        <taxon>Irpex</taxon>
    </lineage>
</organism>
<comment type="caution">
    <text evidence="1">The sequence shown here is derived from an EMBL/GenBank/DDBJ whole genome shotgun (WGS) entry which is preliminary data.</text>
</comment>
<keyword evidence="2" id="KW-1185">Reference proteome</keyword>
<dbReference type="EMBL" id="MU274929">
    <property type="protein sequence ID" value="KAI0085658.1"/>
    <property type="molecule type" value="Genomic_DNA"/>
</dbReference>